<accession>A0A6I0KI00</accession>
<reference evidence="1 2" key="1">
    <citation type="journal article" date="2019" name="Nat. Med.">
        <title>A library of human gut bacterial isolates paired with longitudinal multiomics data enables mechanistic microbiome research.</title>
        <authorList>
            <person name="Poyet M."/>
            <person name="Groussin M."/>
            <person name="Gibbons S.M."/>
            <person name="Avila-Pacheco J."/>
            <person name="Jiang X."/>
            <person name="Kearney S.M."/>
            <person name="Perrotta A.R."/>
            <person name="Berdy B."/>
            <person name="Zhao S."/>
            <person name="Lieberman T.D."/>
            <person name="Swanson P.K."/>
            <person name="Smith M."/>
            <person name="Roesemann S."/>
            <person name="Alexander J.E."/>
            <person name="Rich S.A."/>
            <person name="Livny J."/>
            <person name="Vlamakis H."/>
            <person name="Clish C."/>
            <person name="Bullock K."/>
            <person name="Deik A."/>
            <person name="Scott J."/>
            <person name="Pierce K.A."/>
            <person name="Xavier R.J."/>
            <person name="Alm E.J."/>
        </authorList>
    </citation>
    <scope>NUCLEOTIDE SEQUENCE [LARGE SCALE GENOMIC DNA]</scope>
    <source>
        <strain evidence="1 2">BIOML-A27</strain>
    </source>
</reference>
<dbReference type="SUPFAM" id="SSF46894">
    <property type="entry name" value="C-terminal effector domain of the bipartite response regulators"/>
    <property type="match status" value="1"/>
</dbReference>
<proteinExistence type="predicted"/>
<dbReference type="EMBL" id="WCUG01000273">
    <property type="protein sequence ID" value="KAB4157438.1"/>
    <property type="molecule type" value="Genomic_DNA"/>
</dbReference>
<dbReference type="Proteomes" id="UP000433928">
    <property type="component" value="Unassembled WGS sequence"/>
</dbReference>
<evidence type="ECO:0000313" key="2">
    <source>
        <dbReference type="Proteomes" id="UP000433928"/>
    </source>
</evidence>
<dbReference type="Gene3D" id="1.10.10.10">
    <property type="entry name" value="Winged helix-like DNA-binding domain superfamily/Winged helix DNA-binding domain"/>
    <property type="match status" value="1"/>
</dbReference>
<dbReference type="GO" id="GO:0006355">
    <property type="term" value="P:regulation of DNA-templated transcription"/>
    <property type="evidence" value="ECO:0007669"/>
    <property type="project" value="InterPro"/>
</dbReference>
<organism evidence="1 2">
    <name type="scientific">Bacteroides uniformis</name>
    <dbReference type="NCBI Taxonomy" id="820"/>
    <lineage>
        <taxon>Bacteria</taxon>
        <taxon>Pseudomonadati</taxon>
        <taxon>Bacteroidota</taxon>
        <taxon>Bacteroidia</taxon>
        <taxon>Bacteroidales</taxon>
        <taxon>Bacteroidaceae</taxon>
        <taxon>Bacteroides</taxon>
    </lineage>
</organism>
<dbReference type="InterPro" id="IPR016032">
    <property type="entry name" value="Sig_transdc_resp-reg_C-effctor"/>
</dbReference>
<dbReference type="RefSeq" id="WP_394810941.1">
    <property type="nucleotide sequence ID" value="NZ_WCUG01000273.1"/>
</dbReference>
<dbReference type="GO" id="GO:0003677">
    <property type="term" value="F:DNA binding"/>
    <property type="evidence" value="ECO:0007669"/>
    <property type="project" value="InterPro"/>
</dbReference>
<gene>
    <name evidence="1" type="ORF">GAQ59_24390</name>
</gene>
<dbReference type="AlphaFoldDB" id="A0A6I0KI00"/>
<comment type="caution">
    <text evidence="1">The sequence shown here is derived from an EMBL/GenBank/DDBJ whole genome shotgun (WGS) entry which is preliminary data.</text>
</comment>
<evidence type="ECO:0000313" key="1">
    <source>
        <dbReference type="EMBL" id="KAB4157438.1"/>
    </source>
</evidence>
<name>A0A6I0KI00_BACUN</name>
<protein>
    <submittedName>
        <fullName evidence="1">Tetratricopeptide repeat protein</fullName>
    </submittedName>
</protein>
<dbReference type="InterPro" id="IPR036388">
    <property type="entry name" value="WH-like_DNA-bd_sf"/>
</dbReference>
<sequence>VHDGFYTRICQKYGNILNEKELQLCCLLKSDFSTKEISVVIQQSIRTVYQRKTVIRQKLGMEEKEDIAEFLSKRI</sequence>
<feature type="non-terminal residue" evidence="1">
    <location>
        <position position="1"/>
    </location>
</feature>